<evidence type="ECO:0000256" key="3">
    <source>
        <dbReference type="ARBA" id="ARBA00022448"/>
    </source>
</evidence>
<feature type="transmembrane region" description="Helical" evidence="8">
    <location>
        <begin position="529"/>
        <end position="549"/>
    </location>
</feature>
<organism evidence="9 10">
    <name type="scientific">Pendulispora rubella</name>
    <dbReference type="NCBI Taxonomy" id="2741070"/>
    <lineage>
        <taxon>Bacteria</taxon>
        <taxon>Pseudomonadati</taxon>
        <taxon>Myxococcota</taxon>
        <taxon>Myxococcia</taxon>
        <taxon>Myxococcales</taxon>
        <taxon>Sorangiineae</taxon>
        <taxon>Pendulisporaceae</taxon>
        <taxon>Pendulispora</taxon>
    </lineage>
</organism>
<feature type="transmembrane region" description="Helical" evidence="8">
    <location>
        <begin position="925"/>
        <end position="945"/>
    </location>
</feature>
<dbReference type="PANTHER" id="PTHR32063:SF24">
    <property type="entry name" value="CATION EFFLUX SYSTEM (ACRB_ACRD_ACRF FAMILY)"/>
    <property type="match status" value="1"/>
</dbReference>
<evidence type="ECO:0000256" key="1">
    <source>
        <dbReference type="ARBA" id="ARBA00004651"/>
    </source>
</evidence>
<keyword evidence="10" id="KW-1185">Reference proteome</keyword>
<sequence>MIDKLIEISVRNRVLIILLSFVFVLLGAFASTRVPIDAVPDVTNVQVQVLTQAPALGPLDVETYVTFPVEMTMAGTPGLTQVRSNSRAGISVVTLVFDDDTNLLEARQLVAERIPKARDAIPAGYGEPEIGPMSSGLGEVLHFEVGGEGRSLMELRTILDWQIAPRLRLVPGVVEVNTFGGEAKTLEAELDPQRLAAARVGVTQVVEAIERNHLAVGGAYMVDGRENITLRGEGRVTTAEELGNVVIETRGDRTPLYLRDLGQVHYAPRVRYGAVTRDGRGEIVVGVALMRRGANSGEVVEDTKRELEEVQKSLPEGVKVDIYYDRTELVHKTIHTVSKNLLEASALVIVVLFITLANWRAGTVVALSIPLALVGVFIGMWLGGVSGNLLSLGAIDFGLVVDGAVIIIENAQRHLAEKREELGRTLTDAERQETVVAAAREVRGATAFGEAIIALVYVPILALSSVEGRMFRPMALTVLFALAAAFVLSLTLVPALASLMLSRDATDHPSPLIRVASRVYDPILNKVLLWPKVTAAIAVAAFAGSLFVGSQLGREFLPKLDEGTMVIPSIRLPSVSLEASVAQTTQVEKLLKESFPEVTSVICRTGRAEIAIDPMGINMTDIYVMLKPRDEWTTAHDRESFIAAVDAKLSGNIPGIGLSYSQPIEMNTNDLLAGIDSDVAVQIYGRDLAQLKQLGDQAVQVLRAIPGAKDVRAEMVAGLNALTVHIDRPAIARQGLDAKEVLDTVQALGGIEVGEIAAGVERYPIQVRLAPEARRSAETISALPIRTENGALLPLGQLADVTVAPGASEISRERLSRRISVQANVRGRDLASFVETAKIALGRDVKMPSGYFMAWAGEYERLQSATARLLVVVPVALLLIVVLLVATFGKVKQALLIFSNVPMSVSGGVLALAARGMPFSISAGVGFIALFGVAVLNGLVLVSSIEKLRARGLPLAESVRLGAEGRLRPVLTTALVASLGFLPMALAEGAGAEVQRPLATVVIGGIASATLLTLLVLPAIYEIVVGKELAVATPAPAKEEDSQGDGDIVHTGS</sequence>
<dbReference type="PANTHER" id="PTHR32063">
    <property type="match status" value="1"/>
</dbReference>
<evidence type="ECO:0000313" key="10">
    <source>
        <dbReference type="Proteomes" id="UP001374803"/>
    </source>
</evidence>
<keyword evidence="6 8" id="KW-1133">Transmembrane helix</keyword>
<evidence type="ECO:0000256" key="7">
    <source>
        <dbReference type="ARBA" id="ARBA00023136"/>
    </source>
</evidence>
<feature type="transmembrane region" description="Helical" evidence="8">
    <location>
        <begin position="364"/>
        <end position="383"/>
    </location>
</feature>
<keyword evidence="3" id="KW-0813">Transport</keyword>
<evidence type="ECO:0000256" key="4">
    <source>
        <dbReference type="ARBA" id="ARBA00022475"/>
    </source>
</evidence>
<keyword evidence="5 8" id="KW-0812">Transmembrane</keyword>
<evidence type="ECO:0000256" key="6">
    <source>
        <dbReference type="ARBA" id="ARBA00022989"/>
    </source>
</evidence>
<dbReference type="Proteomes" id="UP001374803">
    <property type="component" value="Chromosome"/>
</dbReference>
<gene>
    <name evidence="9" type="ORF">LVJ94_08925</name>
</gene>
<dbReference type="Gene3D" id="1.20.1640.10">
    <property type="entry name" value="Multidrug efflux transporter AcrB transmembrane domain"/>
    <property type="match status" value="2"/>
</dbReference>
<feature type="transmembrane region" description="Helical" evidence="8">
    <location>
        <begin position="478"/>
        <end position="501"/>
    </location>
</feature>
<dbReference type="SUPFAM" id="SSF82714">
    <property type="entry name" value="Multidrug efflux transporter AcrB TolC docking domain, DN and DC subdomains"/>
    <property type="match status" value="2"/>
</dbReference>
<dbReference type="InterPro" id="IPR004763">
    <property type="entry name" value="CusA-like"/>
</dbReference>
<dbReference type="InterPro" id="IPR027463">
    <property type="entry name" value="AcrB_DN_DC_subdom"/>
</dbReference>
<dbReference type="SUPFAM" id="SSF82866">
    <property type="entry name" value="Multidrug efflux transporter AcrB transmembrane domain"/>
    <property type="match status" value="2"/>
</dbReference>
<name>A0ABZ2L8U8_9BACT</name>
<dbReference type="InterPro" id="IPR001036">
    <property type="entry name" value="Acrflvin-R"/>
</dbReference>
<dbReference type="SUPFAM" id="SSF82693">
    <property type="entry name" value="Multidrug efflux transporter AcrB pore domain, PN1, PN2, PC1 and PC2 subdomains"/>
    <property type="match status" value="3"/>
</dbReference>
<dbReference type="Gene3D" id="3.30.70.1430">
    <property type="entry name" value="Multidrug efflux transporter AcrB pore domain"/>
    <property type="match status" value="2"/>
</dbReference>
<dbReference type="Pfam" id="PF00873">
    <property type="entry name" value="ACR_tran"/>
    <property type="match status" value="1"/>
</dbReference>
<keyword evidence="7 8" id="KW-0472">Membrane</keyword>
<dbReference type="EMBL" id="CP089983">
    <property type="protein sequence ID" value="WXB07357.1"/>
    <property type="molecule type" value="Genomic_DNA"/>
</dbReference>
<proteinExistence type="inferred from homology"/>
<dbReference type="PRINTS" id="PR00702">
    <property type="entry name" value="ACRIFLAVINRP"/>
</dbReference>
<accession>A0ABZ2L8U8</accession>
<reference evidence="9" key="1">
    <citation type="submission" date="2021-12" db="EMBL/GenBank/DDBJ databases">
        <title>Discovery of the Pendulisporaceae a myxobacterial family with distinct sporulation behavior and unique specialized metabolism.</title>
        <authorList>
            <person name="Garcia R."/>
            <person name="Popoff A."/>
            <person name="Bader C.D."/>
            <person name="Loehr J."/>
            <person name="Walesch S."/>
            <person name="Walt C."/>
            <person name="Boldt J."/>
            <person name="Bunk B."/>
            <person name="Haeckl F.J.F.P.J."/>
            <person name="Gunesch A.P."/>
            <person name="Birkelbach J."/>
            <person name="Nuebel U."/>
            <person name="Pietschmann T."/>
            <person name="Bach T."/>
            <person name="Mueller R."/>
        </authorList>
    </citation>
    <scope>NUCLEOTIDE SEQUENCE</scope>
    <source>
        <strain evidence="9">MSr11367</strain>
    </source>
</reference>
<evidence type="ECO:0000256" key="5">
    <source>
        <dbReference type="ARBA" id="ARBA00022692"/>
    </source>
</evidence>
<evidence type="ECO:0000256" key="8">
    <source>
        <dbReference type="SAM" id="Phobius"/>
    </source>
</evidence>
<dbReference type="RefSeq" id="WP_394837017.1">
    <property type="nucleotide sequence ID" value="NZ_CP089929.1"/>
</dbReference>
<keyword evidence="4" id="KW-1003">Cell membrane</keyword>
<comment type="similarity">
    <text evidence="2">Belongs to the resistance-nodulation-cell division (RND) (TC 2.A.6) family.</text>
</comment>
<feature type="transmembrane region" description="Helical" evidence="8">
    <location>
        <begin position="965"/>
        <end position="986"/>
    </location>
</feature>
<dbReference type="Gene3D" id="3.30.2090.10">
    <property type="entry name" value="Multidrug efflux transporter AcrB TolC docking domain, DN and DC subdomains"/>
    <property type="match status" value="2"/>
</dbReference>
<feature type="transmembrane region" description="Helical" evidence="8">
    <location>
        <begin position="869"/>
        <end position="888"/>
    </location>
</feature>
<evidence type="ECO:0000313" key="9">
    <source>
        <dbReference type="EMBL" id="WXB07357.1"/>
    </source>
</evidence>
<feature type="transmembrane region" description="Helical" evidence="8">
    <location>
        <begin position="998"/>
        <end position="1021"/>
    </location>
</feature>
<dbReference type="Gene3D" id="3.30.70.1440">
    <property type="entry name" value="Multidrug efflux transporter AcrB pore domain"/>
    <property type="match status" value="1"/>
</dbReference>
<protein>
    <submittedName>
        <fullName evidence="9">CusA/CzcA family heavy metal efflux RND transporter</fullName>
    </submittedName>
</protein>
<dbReference type="NCBIfam" id="TIGR00914">
    <property type="entry name" value="2A0601"/>
    <property type="match status" value="1"/>
</dbReference>
<comment type="subcellular location">
    <subcellularLocation>
        <location evidence="1">Cell membrane</location>
        <topology evidence="1">Multi-pass membrane protein</topology>
    </subcellularLocation>
</comment>
<evidence type="ECO:0000256" key="2">
    <source>
        <dbReference type="ARBA" id="ARBA00010942"/>
    </source>
</evidence>
<dbReference type="Gene3D" id="3.30.70.1320">
    <property type="entry name" value="Multidrug efflux transporter AcrB pore domain like"/>
    <property type="match status" value="1"/>
</dbReference>
<feature type="transmembrane region" description="Helical" evidence="8">
    <location>
        <begin position="341"/>
        <end position="357"/>
    </location>
</feature>